<dbReference type="EMBL" id="JADOUF010000001">
    <property type="protein sequence ID" value="MBG6135944.1"/>
    <property type="molecule type" value="Genomic_DNA"/>
</dbReference>
<dbReference type="PANTHER" id="PTHR34351">
    <property type="entry name" value="SLR1927 PROTEIN-RELATED"/>
    <property type="match status" value="1"/>
</dbReference>
<dbReference type="InterPro" id="IPR002881">
    <property type="entry name" value="DUF58"/>
</dbReference>
<evidence type="ECO:0000313" key="4">
    <source>
        <dbReference type="Proteomes" id="UP000622552"/>
    </source>
</evidence>
<feature type="transmembrane region" description="Helical" evidence="1">
    <location>
        <begin position="21"/>
        <end position="38"/>
    </location>
</feature>
<keyword evidence="1" id="KW-0812">Transmembrane</keyword>
<evidence type="ECO:0000259" key="2">
    <source>
        <dbReference type="Pfam" id="PF01882"/>
    </source>
</evidence>
<dbReference type="PANTHER" id="PTHR34351:SF1">
    <property type="entry name" value="SLR1927 PROTEIN"/>
    <property type="match status" value="1"/>
</dbReference>
<feature type="domain" description="DUF58" evidence="2">
    <location>
        <begin position="204"/>
        <end position="282"/>
    </location>
</feature>
<keyword evidence="1" id="KW-1133">Transmembrane helix</keyword>
<comment type="caution">
    <text evidence="3">The sequence shown here is derived from an EMBL/GenBank/DDBJ whole genome shotgun (WGS) entry which is preliminary data.</text>
</comment>
<protein>
    <submittedName>
        <fullName evidence="3">Uncharacterized protein (DUF58 family)</fullName>
    </submittedName>
</protein>
<dbReference type="Proteomes" id="UP000622552">
    <property type="component" value="Unassembled WGS sequence"/>
</dbReference>
<dbReference type="RefSeq" id="WP_197002992.1">
    <property type="nucleotide sequence ID" value="NZ_BONS01000001.1"/>
</dbReference>
<sequence>MTSPPPTRAALRLRGRLTRRGAAATSLGAALLVAGTVLGYPGLLVLGLGLLVMAAGSLALVGWPRAVDVSRVIVPLEVARNAACAVTVTIVDRGRWSRIQLEAADQVDGQPIPARPLRATAGGSARTHYELPTGRRGVLRVGPLTLRRSTPAGLAAGVARAELPAEVRVLPRVLPVRGLPTGQRHGNATAEDRVAAGGTSLVNLREYVPGDDLRWVHWATSARTGRLMVREDAEPSRAHLTLLLDDRLASYASAEDFEEAVDVCASLAWAASEQGHPVAVRTCSGGLADFDGGAPREIVAMLAGVEGTPGGPVLADVATGTDVAAVATGPHADVRALESLAQPAAVRAILVVDPGSGTAFTGGSTLRGARAEDLIGLWDHVVAGPVGAGR</sequence>
<dbReference type="Pfam" id="PF01882">
    <property type="entry name" value="DUF58"/>
    <property type="match status" value="1"/>
</dbReference>
<organism evidence="3 4">
    <name type="scientific">Longispora fulva</name>
    <dbReference type="NCBI Taxonomy" id="619741"/>
    <lineage>
        <taxon>Bacteria</taxon>
        <taxon>Bacillati</taxon>
        <taxon>Actinomycetota</taxon>
        <taxon>Actinomycetes</taxon>
        <taxon>Micromonosporales</taxon>
        <taxon>Micromonosporaceae</taxon>
        <taxon>Longispora</taxon>
    </lineage>
</organism>
<gene>
    <name evidence="3" type="ORF">IW245_002138</name>
</gene>
<dbReference type="AlphaFoldDB" id="A0A8J7GN67"/>
<name>A0A8J7GN67_9ACTN</name>
<accession>A0A8J7GN67</accession>
<keyword evidence="4" id="KW-1185">Reference proteome</keyword>
<evidence type="ECO:0000313" key="3">
    <source>
        <dbReference type="EMBL" id="MBG6135944.1"/>
    </source>
</evidence>
<keyword evidence="1" id="KW-0472">Membrane</keyword>
<evidence type="ECO:0000256" key="1">
    <source>
        <dbReference type="SAM" id="Phobius"/>
    </source>
</evidence>
<reference evidence="3" key="1">
    <citation type="submission" date="2020-11" db="EMBL/GenBank/DDBJ databases">
        <title>Sequencing the genomes of 1000 actinobacteria strains.</title>
        <authorList>
            <person name="Klenk H.-P."/>
        </authorList>
    </citation>
    <scope>NUCLEOTIDE SEQUENCE</scope>
    <source>
        <strain evidence="3">DSM 45356</strain>
    </source>
</reference>
<proteinExistence type="predicted"/>